<feature type="domain" description="GIY-YIG" evidence="1">
    <location>
        <begin position="10"/>
        <end position="89"/>
    </location>
</feature>
<evidence type="ECO:0000313" key="2">
    <source>
        <dbReference type="EMBL" id="ARN57577.1"/>
    </source>
</evidence>
<organism evidence="2 3">
    <name type="scientific">Sedimentisphaera salicampi</name>
    <dbReference type="NCBI Taxonomy" id="1941349"/>
    <lineage>
        <taxon>Bacteria</taxon>
        <taxon>Pseudomonadati</taxon>
        <taxon>Planctomycetota</taxon>
        <taxon>Phycisphaerae</taxon>
        <taxon>Sedimentisphaerales</taxon>
        <taxon>Sedimentisphaeraceae</taxon>
        <taxon>Sedimentisphaera</taxon>
    </lineage>
</organism>
<sequence>MQCLFNGILELFWVYVIINKEAGKRYIGQTENLGRRLAEHNGASINKHRFTSKYAGRWELVHCEKYSTRSESMKREAWLKTGIGREWLDSKIGRASPPQAD</sequence>
<dbReference type="InterPro" id="IPR035901">
    <property type="entry name" value="GIY-YIG_endonuc_sf"/>
</dbReference>
<evidence type="ECO:0000313" key="3">
    <source>
        <dbReference type="Proteomes" id="UP000193334"/>
    </source>
</evidence>
<dbReference type="AlphaFoldDB" id="A0A1W6LP82"/>
<evidence type="ECO:0000259" key="1">
    <source>
        <dbReference type="PROSITE" id="PS50164"/>
    </source>
</evidence>
<gene>
    <name evidence="2" type="ORF">STSP1_01991</name>
</gene>
<dbReference type="KEGG" id="pbp:STSP1_01991"/>
<reference evidence="3" key="1">
    <citation type="submission" date="2017-04" db="EMBL/GenBank/DDBJ databases">
        <title>Comparative genomics and description of representatives of a novel lineage of planctomycetes thriving in anoxic sediments.</title>
        <authorList>
            <person name="Spring S."/>
            <person name="Bunk B."/>
            <person name="Sproer C."/>
        </authorList>
    </citation>
    <scope>NUCLEOTIDE SEQUENCE [LARGE SCALE GENOMIC DNA]</scope>
    <source>
        <strain evidence="3">ST-PulAB-D4</strain>
    </source>
</reference>
<keyword evidence="3" id="KW-1185">Reference proteome</keyword>
<protein>
    <submittedName>
        <fullName evidence="2">GIY-YIG nuclease superfamily protein</fullName>
    </submittedName>
</protein>
<accession>A0A1W6LP82</accession>
<dbReference type="SUPFAM" id="SSF82771">
    <property type="entry name" value="GIY-YIG endonuclease"/>
    <property type="match status" value="1"/>
</dbReference>
<dbReference type="EMBL" id="CP021023">
    <property type="protein sequence ID" value="ARN57577.1"/>
    <property type="molecule type" value="Genomic_DNA"/>
</dbReference>
<dbReference type="Proteomes" id="UP000193334">
    <property type="component" value="Chromosome"/>
</dbReference>
<dbReference type="InterPro" id="IPR000305">
    <property type="entry name" value="GIY-YIG_endonuc"/>
</dbReference>
<proteinExistence type="predicted"/>
<dbReference type="PROSITE" id="PS50164">
    <property type="entry name" value="GIY_YIG"/>
    <property type="match status" value="1"/>
</dbReference>
<dbReference type="Pfam" id="PF01541">
    <property type="entry name" value="GIY-YIG"/>
    <property type="match status" value="1"/>
</dbReference>
<dbReference type="Gene3D" id="3.40.1440.10">
    <property type="entry name" value="GIY-YIG endonuclease"/>
    <property type="match status" value="1"/>
</dbReference>
<name>A0A1W6LP82_9BACT</name>